<evidence type="ECO:0000256" key="1">
    <source>
        <dbReference type="ARBA" id="ARBA00022691"/>
    </source>
</evidence>
<dbReference type="InterPro" id="IPR002747">
    <property type="entry name" value="SAM_OH_AdoTrfase"/>
</dbReference>
<dbReference type="SUPFAM" id="SSF101852">
    <property type="entry name" value="Bacterial fluorinating enzyme, C-terminal domain"/>
    <property type="match status" value="1"/>
</dbReference>
<accession>A0A0W0XIF2</accession>
<comment type="caution">
    <text evidence="5">The sequence shown here is derived from an EMBL/GenBank/DDBJ whole genome shotgun (WGS) entry which is preliminary data.</text>
</comment>
<dbReference type="Gene3D" id="2.40.30.90">
    <property type="entry name" value="Bacterial fluorinating enzyme like"/>
    <property type="match status" value="1"/>
</dbReference>
<dbReference type="InterPro" id="IPR023227">
    <property type="entry name" value="SAM_OH_AdoTrfase_C_sf"/>
</dbReference>
<dbReference type="Pfam" id="PF01887">
    <property type="entry name" value="SAM_HAT_N"/>
    <property type="match status" value="1"/>
</dbReference>
<feature type="domain" description="S-adenosyl-l-methionine hydroxide adenosyltransferase N-terminal" evidence="3">
    <location>
        <begin position="30"/>
        <end position="179"/>
    </location>
</feature>
<dbReference type="PANTHER" id="PTHR35092">
    <property type="entry name" value="CHLORINASE MJ1651"/>
    <property type="match status" value="1"/>
</dbReference>
<proteinExistence type="inferred from homology"/>
<dbReference type="InterPro" id="IPR046470">
    <property type="entry name" value="SAM_HAT_C"/>
</dbReference>
<protein>
    <submittedName>
        <fullName evidence="5">Adenosyl-chloride synthase</fullName>
        <ecNumber evidence="5">2.5.1.94</ecNumber>
    </submittedName>
</protein>
<dbReference type="EMBL" id="LNYP01000003">
    <property type="protein sequence ID" value="KTD44427.1"/>
    <property type="molecule type" value="Genomic_DNA"/>
</dbReference>
<evidence type="ECO:0000259" key="3">
    <source>
        <dbReference type="Pfam" id="PF01887"/>
    </source>
</evidence>
<evidence type="ECO:0000313" key="6">
    <source>
        <dbReference type="Proteomes" id="UP000054858"/>
    </source>
</evidence>
<dbReference type="Gene3D" id="3.40.50.10790">
    <property type="entry name" value="S-adenosyl-l-methionine hydroxide adenosyltransferase, N-terminal"/>
    <property type="match status" value="1"/>
</dbReference>
<dbReference type="RefSeq" id="WP_035894149.1">
    <property type="nucleotide sequence ID" value="NZ_LCUA01000023.1"/>
</dbReference>
<keyword evidence="1" id="KW-0949">S-adenosyl-L-methionine</keyword>
<dbReference type="InterPro" id="IPR023228">
    <property type="entry name" value="SAM_OH_AdoTrfase_N_sf"/>
</dbReference>
<dbReference type="InterPro" id="IPR046469">
    <property type="entry name" value="SAM_HAT_N"/>
</dbReference>
<dbReference type="Proteomes" id="UP000054858">
    <property type="component" value="Unassembled WGS sequence"/>
</dbReference>
<keyword evidence="5" id="KW-0808">Transferase</keyword>
<organism evidence="5 6">
    <name type="scientific">Legionella oakridgensis</name>
    <dbReference type="NCBI Taxonomy" id="29423"/>
    <lineage>
        <taxon>Bacteria</taxon>
        <taxon>Pseudomonadati</taxon>
        <taxon>Pseudomonadota</taxon>
        <taxon>Gammaproteobacteria</taxon>
        <taxon>Legionellales</taxon>
        <taxon>Legionellaceae</taxon>
        <taxon>Legionella</taxon>
    </lineage>
</organism>
<dbReference type="AlphaFoldDB" id="A0A0W0XIF2"/>
<feature type="domain" description="S-adenosyl-l-methionine hydroxide adenosyltransferase C-terminal" evidence="4">
    <location>
        <begin position="203"/>
        <end position="297"/>
    </location>
</feature>
<gene>
    <name evidence="5" type="primary">salL</name>
    <name evidence="5" type="ORF">Loak_0127</name>
</gene>
<dbReference type="Pfam" id="PF20257">
    <property type="entry name" value="SAM_HAT_C"/>
    <property type="match status" value="1"/>
</dbReference>
<evidence type="ECO:0000256" key="2">
    <source>
        <dbReference type="ARBA" id="ARBA00024035"/>
    </source>
</evidence>
<dbReference type="PATRIC" id="fig|29423.5.peg.135"/>
<dbReference type="PANTHER" id="PTHR35092:SF1">
    <property type="entry name" value="CHLORINASE MJ1651"/>
    <property type="match status" value="1"/>
</dbReference>
<dbReference type="GO" id="GO:0016740">
    <property type="term" value="F:transferase activity"/>
    <property type="evidence" value="ECO:0007669"/>
    <property type="project" value="UniProtKB-KW"/>
</dbReference>
<name>A0A0W0XIF2_9GAMM</name>
<dbReference type="SUPFAM" id="SSF102522">
    <property type="entry name" value="Bacterial fluorinating enzyme, N-terminal domain"/>
    <property type="match status" value="1"/>
</dbReference>
<evidence type="ECO:0000313" key="5">
    <source>
        <dbReference type="EMBL" id="KTD44427.1"/>
    </source>
</evidence>
<sequence>MLKSSVRQWFKGVFFLFFFASHGFAEPGMVIFQSDFGEKDGAVCAVKGVMYSVDRSLIISDLTNEIPAYNIWEASYRLYQTAPYWPKQSVFVSVVDPGVGTKRRSVVALSNNGQYFVTPDNGTLTLINDVYGIKETRIIDETKHRLKSSNASYTFYGRDVYAYTAAKLASGKITFEEVGPVLNEPIVKLPYQKPMMDKNVLRGTLVILDPQYGNIWTNIDKRLMEKYGMNINERYQVKIYHNQTQKYAGILSLHNTFGETAKGANLLYLNSLLNLAIATNQGNFAKTYHVNAGPDWTITVEKLKHS</sequence>
<dbReference type="EC" id="2.5.1.94" evidence="5"/>
<dbReference type="PIRSF" id="PIRSF006779">
    <property type="entry name" value="UCP006779"/>
    <property type="match status" value="1"/>
</dbReference>
<evidence type="ECO:0000259" key="4">
    <source>
        <dbReference type="Pfam" id="PF20257"/>
    </source>
</evidence>
<comment type="similarity">
    <text evidence="2">Belongs to the SAM hydrolase / SAM-dependent halogenase family.</text>
</comment>
<reference evidence="5 6" key="1">
    <citation type="submission" date="2015-11" db="EMBL/GenBank/DDBJ databases">
        <title>Genomic analysis of 38 Legionella species identifies large and diverse effector repertoires.</title>
        <authorList>
            <person name="Burstein D."/>
            <person name="Amaro F."/>
            <person name="Zusman T."/>
            <person name="Lifshitz Z."/>
            <person name="Cohen O."/>
            <person name="Gilbert J.A."/>
            <person name="Pupko T."/>
            <person name="Shuman H.A."/>
            <person name="Segal G."/>
        </authorList>
    </citation>
    <scope>NUCLEOTIDE SEQUENCE [LARGE SCALE GENOMIC DNA]</scope>
    <source>
        <strain evidence="5 6">Oak Ridge-10</strain>
    </source>
</reference>